<sequence>MSFYLLNQSFVFNGLTGKLISLKDGQHIQLRSNEWKLLQLFIDNAGKDIDTSKILDSVWHGNRARSSAITAIKNLRCHLRDRVETPSFIQTQVMSGYVFIATTSRLNEHEFQELIAPLKSKRITFLRGVQKYKWLLATSVCNIASLFLICSSLNSLYRYGAFESFLASKQNQKIVPMFIDSENGRTPTEKERQICRALIIDVEQTSRLAGLTTEPSEILSMFPTLVWSNELKESLICRLPSINQ</sequence>
<organism evidence="4 5">
    <name type="scientific">Vibrio ishigakensis</name>
    <dbReference type="NCBI Taxonomy" id="1481914"/>
    <lineage>
        <taxon>Bacteria</taxon>
        <taxon>Pseudomonadati</taxon>
        <taxon>Pseudomonadota</taxon>
        <taxon>Gammaproteobacteria</taxon>
        <taxon>Vibrionales</taxon>
        <taxon>Vibrionaceae</taxon>
        <taxon>Vibrio</taxon>
    </lineage>
</organism>
<dbReference type="GO" id="GO:0000160">
    <property type="term" value="P:phosphorelay signal transduction system"/>
    <property type="evidence" value="ECO:0007669"/>
    <property type="project" value="InterPro"/>
</dbReference>
<protein>
    <recommendedName>
        <fullName evidence="3">OmpR/PhoB-type domain-containing protein</fullName>
    </recommendedName>
</protein>
<dbReference type="EMBL" id="BBSC01000004">
    <property type="protein sequence ID" value="GAM75383.1"/>
    <property type="molecule type" value="Genomic_DNA"/>
</dbReference>
<evidence type="ECO:0000256" key="1">
    <source>
        <dbReference type="ARBA" id="ARBA00023125"/>
    </source>
</evidence>
<reference evidence="4 5" key="1">
    <citation type="submission" date="2015-01" db="EMBL/GenBank/DDBJ databases">
        <title>Vibrio sp. C94 JCM 19241 whole genome shotgun sequence.</title>
        <authorList>
            <person name="Sawabe T."/>
            <person name="Meirelles P."/>
            <person name="Feng G."/>
            <person name="Sayaka M."/>
            <person name="Hattori M."/>
            <person name="Ohkuma M."/>
        </authorList>
    </citation>
    <scope>NUCLEOTIDE SEQUENCE [LARGE SCALE GENOMIC DNA]</scope>
    <source>
        <strain evidence="5">JCM 19241</strain>
    </source>
</reference>
<evidence type="ECO:0000313" key="5">
    <source>
        <dbReference type="Proteomes" id="UP000031666"/>
    </source>
</evidence>
<dbReference type="SUPFAM" id="SSF46894">
    <property type="entry name" value="C-terminal effector domain of the bipartite response regulators"/>
    <property type="match status" value="1"/>
</dbReference>
<gene>
    <name evidence="4" type="ORF">JCM19241_3295</name>
</gene>
<dbReference type="InterPro" id="IPR036388">
    <property type="entry name" value="WH-like_DNA-bd_sf"/>
</dbReference>
<feature type="domain" description="OmpR/PhoB-type" evidence="3">
    <location>
        <begin position="1"/>
        <end position="101"/>
    </location>
</feature>
<evidence type="ECO:0000256" key="2">
    <source>
        <dbReference type="PROSITE-ProRule" id="PRU01091"/>
    </source>
</evidence>
<reference evidence="4 5" key="2">
    <citation type="submission" date="2015-01" db="EMBL/GenBank/DDBJ databases">
        <authorList>
            <consortium name="NBRP consortium"/>
            <person name="Sawabe T."/>
            <person name="Meirelles P."/>
            <person name="Feng G."/>
            <person name="Sayaka M."/>
            <person name="Hattori M."/>
            <person name="Ohkuma M."/>
        </authorList>
    </citation>
    <scope>NUCLEOTIDE SEQUENCE [LARGE SCALE GENOMIC DNA]</scope>
    <source>
        <strain evidence="5">JCM 19241</strain>
    </source>
</reference>
<feature type="DNA-binding region" description="OmpR/PhoB-type" evidence="2">
    <location>
        <begin position="1"/>
        <end position="101"/>
    </location>
</feature>
<proteinExistence type="predicted"/>
<accession>A0A0B8QJV7</accession>
<comment type="caution">
    <text evidence="4">The sequence shown here is derived from an EMBL/GenBank/DDBJ whole genome shotgun (WGS) entry which is preliminary data.</text>
</comment>
<dbReference type="GO" id="GO:0003677">
    <property type="term" value="F:DNA binding"/>
    <property type="evidence" value="ECO:0007669"/>
    <property type="project" value="UniProtKB-UniRule"/>
</dbReference>
<dbReference type="InterPro" id="IPR001867">
    <property type="entry name" value="OmpR/PhoB-type_DNA-bd"/>
</dbReference>
<evidence type="ECO:0000313" key="4">
    <source>
        <dbReference type="EMBL" id="GAM75383.1"/>
    </source>
</evidence>
<dbReference type="SMART" id="SM00862">
    <property type="entry name" value="Trans_reg_C"/>
    <property type="match status" value="1"/>
</dbReference>
<dbReference type="STRING" id="1481914.JCM19241_3295"/>
<evidence type="ECO:0000259" key="3">
    <source>
        <dbReference type="PROSITE" id="PS51755"/>
    </source>
</evidence>
<keyword evidence="1 2" id="KW-0238">DNA-binding</keyword>
<dbReference type="Pfam" id="PF00486">
    <property type="entry name" value="Trans_reg_C"/>
    <property type="match status" value="1"/>
</dbReference>
<dbReference type="Gene3D" id="1.10.10.10">
    <property type="entry name" value="Winged helix-like DNA-binding domain superfamily/Winged helix DNA-binding domain"/>
    <property type="match status" value="1"/>
</dbReference>
<dbReference type="PROSITE" id="PS51755">
    <property type="entry name" value="OMPR_PHOB"/>
    <property type="match status" value="1"/>
</dbReference>
<name>A0A0B8QJV7_9VIBR</name>
<dbReference type="InterPro" id="IPR016032">
    <property type="entry name" value="Sig_transdc_resp-reg_C-effctor"/>
</dbReference>
<dbReference type="GO" id="GO:0006355">
    <property type="term" value="P:regulation of DNA-templated transcription"/>
    <property type="evidence" value="ECO:0007669"/>
    <property type="project" value="InterPro"/>
</dbReference>
<dbReference type="AlphaFoldDB" id="A0A0B8QJV7"/>
<dbReference type="Proteomes" id="UP000031666">
    <property type="component" value="Unassembled WGS sequence"/>
</dbReference>